<organism evidence="6 7">
    <name type="scientific">Flavobacterium agri</name>
    <dbReference type="NCBI Taxonomy" id="2743471"/>
    <lineage>
        <taxon>Bacteria</taxon>
        <taxon>Pseudomonadati</taxon>
        <taxon>Bacteroidota</taxon>
        <taxon>Flavobacteriia</taxon>
        <taxon>Flavobacteriales</taxon>
        <taxon>Flavobacteriaceae</taxon>
        <taxon>Flavobacterium</taxon>
    </lineage>
</organism>
<evidence type="ECO:0000313" key="7">
    <source>
        <dbReference type="Proteomes" id="UP000535020"/>
    </source>
</evidence>
<keyword evidence="4 5" id="KW-0663">Pyridoxal phosphate</keyword>
<dbReference type="SUPFAM" id="SSF53383">
    <property type="entry name" value="PLP-dependent transferases"/>
    <property type="match status" value="1"/>
</dbReference>
<gene>
    <name evidence="6" type="ORF">HZF10_16630</name>
</gene>
<dbReference type="InterPro" id="IPR015422">
    <property type="entry name" value="PyrdxlP-dep_Trfase_small"/>
</dbReference>
<dbReference type="Pfam" id="PF00202">
    <property type="entry name" value="Aminotran_3"/>
    <property type="match status" value="1"/>
</dbReference>
<dbReference type="PROSITE" id="PS00600">
    <property type="entry name" value="AA_TRANSFER_CLASS_3"/>
    <property type="match status" value="1"/>
</dbReference>
<protein>
    <submittedName>
        <fullName evidence="6">Aspartate aminotransferase family protein</fullName>
    </submittedName>
</protein>
<evidence type="ECO:0000256" key="5">
    <source>
        <dbReference type="RuleBase" id="RU003560"/>
    </source>
</evidence>
<dbReference type="EMBL" id="JACBJI010000009">
    <property type="protein sequence ID" value="NYA72557.1"/>
    <property type="molecule type" value="Genomic_DNA"/>
</dbReference>
<evidence type="ECO:0000256" key="4">
    <source>
        <dbReference type="ARBA" id="ARBA00022898"/>
    </source>
</evidence>
<comment type="caution">
    <text evidence="6">The sequence shown here is derived from an EMBL/GenBank/DDBJ whole genome shotgun (WGS) entry which is preliminary data.</text>
</comment>
<proteinExistence type="inferred from homology"/>
<dbReference type="InterPro" id="IPR050103">
    <property type="entry name" value="Class-III_PLP-dep_AT"/>
</dbReference>
<comment type="similarity">
    <text evidence="5">Belongs to the class-III pyridoxal-phosphate-dependent aminotransferase family.</text>
</comment>
<comment type="cofactor">
    <cofactor evidence="1">
        <name>pyridoxal 5'-phosphate</name>
        <dbReference type="ChEBI" id="CHEBI:597326"/>
    </cofactor>
</comment>
<dbReference type="Gene3D" id="3.90.1150.10">
    <property type="entry name" value="Aspartate Aminotransferase, domain 1"/>
    <property type="match status" value="1"/>
</dbReference>
<dbReference type="GO" id="GO:0030170">
    <property type="term" value="F:pyridoxal phosphate binding"/>
    <property type="evidence" value="ECO:0007669"/>
    <property type="project" value="InterPro"/>
</dbReference>
<evidence type="ECO:0000256" key="1">
    <source>
        <dbReference type="ARBA" id="ARBA00001933"/>
    </source>
</evidence>
<evidence type="ECO:0000313" key="6">
    <source>
        <dbReference type="EMBL" id="NYA72557.1"/>
    </source>
</evidence>
<dbReference type="Gene3D" id="3.40.640.10">
    <property type="entry name" value="Type I PLP-dependent aspartate aminotransferase-like (Major domain)"/>
    <property type="match status" value="1"/>
</dbReference>
<sequence>MKNLFDVYPLYDITPVKAFGSKVFDESGREYLDFYGGHGVISIGHSHPNYVKAVSDQVSKIGFYSNSIQNPIQTGLAEKLCAFSGYPDYSLFLCNSGAEANENALKLASFHTKKSKVIAFKKAFHGRTSAAVASTDNPSIVAPINAHKVIFLELNDQKSVLDELQKGDVACVIIEGIQGVGGLDEATTEFFQFLSSETKKYGVVLILDEIQSGYGRSGKFFAHQHHDIKPDIISVAKGMGNGFPIGGILISPEFKASHGLLGTTFGGNHLACAAALSVLEVIESENLIQNVNEVSDYFKQQASEIPQIKNVKGRGLMLGLEFDFEIANLRKSLIYDFGIFTGNASQKNLLRILPPLSITKAEVDFFFVGLKKAIGKIVEPQISVP</sequence>
<dbReference type="PIRSF" id="PIRSF000521">
    <property type="entry name" value="Transaminase_4ab_Lys_Orn"/>
    <property type="match status" value="1"/>
</dbReference>
<dbReference type="FunFam" id="3.40.640.10:FF:000004">
    <property type="entry name" value="Acetylornithine aminotransferase"/>
    <property type="match status" value="1"/>
</dbReference>
<dbReference type="GO" id="GO:0008483">
    <property type="term" value="F:transaminase activity"/>
    <property type="evidence" value="ECO:0007669"/>
    <property type="project" value="UniProtKB-KW"/>
</dbReference>
<keyword evidence="7" id="KW-1185">Reference proteome</keyword>
<evidence type="ECO:0000256" key="3">
    <source>
        <dbReference type="ARBA" id="ARBA00022679"/>
    </source>
</evidence>
<name>A0A7Y9C8M5_9FLAO</name>
<dbReference type="Proteomes" id="UP000535020">
    <property type="component" value="Unassembled WGS sequence"/>
</dbReference>
<dbReference type="InterPro" id="IPR049704">
    <property type="entry name" value="Aminotrans_3_PPA_site"/>
</dbReference>
<keyword evidence="3 6" id="KW-0808">Transferase</keyword>
<dbReference type="InterPro" id="IPR015424">
    <property type="entry name" value="PyrdxlP-dep_Trfase"/>
</dbReference>
<dbReference type="InterPro" id="IPR005814">
    <property type="entry name" value="Aminotrans_3"/>
</dbReference>
<dbReference type="PANTHER" id="PTHR11986:SF79">
    <property type="entry name" value="ACETYLORNITHINE AMINOTRANSFERASE, MITOCHONDRIAL"/>
    <property type="match status" value="1"/>
</dbReference>
<dbReference type="RefSeq" id="WP_176007366.1">
    <property type="nucleotide sequence ID" value="NZ_JABWMI010000021.1"/>
</dbReference>
<dbReference type="AlphaFoldDB" id="A0A7Y9C8M5"/>
<dbReference type="InterPro" id="IPR015421">
    <property type="entry name" value="PyrdxlP-dep_Trfase_major"/>
</dbReference>
<dbReference type="CDD" id="cd00610">
    <property type="entry name" value="OAT_like"/>
    <property type="match status" value="1"/>
</dbReference>
<dbReference type="PANTHER" id="PTHR11986">
    <property type="entry name" value="AMINOTRANSFERASE CLASS III"/>
    <property type="match status" value="1"/>
</dbReference>
<reference evidence="6 7" key="1">
    <citation type="submission" date="2020-07" db="EMBL/GenBank/DDBJ databases">
        <authorList>
            <person name="Sun Q."/>
        </authorList>
    </citation>
    <scope>NUCLEOTIDE SEQUENCE [LARGE SCALE GENOMIC DNA]</scope>
    <source>
        <strain evidence="6 7">MAH-1</strain>
    </source>
</reference>
<evidence type="ECO:0000256" key="2">
    <source>
        <dbReference type="ARBA" id="ARBA00022576"/>
    </source>
</evidence>
<dbReference type="GO" id="GO:0042802">
    <property type="term" value="F:identical protein binding"/>
    <property type="evidence" value="ECO:0007669"/>
    <property type="project" value="TreeGrafter"/>
</dbReference>
<accession>A0A7Y9C8M5</accession>
<keyword evidence="2 6" id="KW-0032">Aminotransferase</keyword>